<reference evidence="1 2" key="1">
    <citation type="journal article" date="2022" name="J. Antimicrob. Chemother.">
        <title>Multiple secondary outbreaks of NDM-producing Enterobacter hormaechei in the context of endemic NDM-producing Klebsiella pneumoniae.</title>
        <authorList>
            <person name="Izdebski R."/>
            <person name="Biedrzycka M."/>
            <person name="Urbanowicz P."/>
            <person name="Papierowska-Kozdoj W."/>
            <person name="Dominiak M."/>
            <person name="Zabicka D."/>
            <person name="Gniadkowski M."/>
        </authorList>
    </citation>
    <scope>NUCLEOTIDE SEQUENCE [LARGE SCALE GENOMIC DNA]</scope>
    <source>
        <strain evidence="1 2">NMI7994_17</strain>
    </source>
</reference>
<evidence type="ECO:0000313" key="1">
    <source>
        <dbReference type="EMBL" id="UOL53101.1"/>
    </source>
</evidence>
<evidence type="ECO:0000313" key="2">
    <source>
        <dbReference type="Proteomes" id="UP000828552"/>
    </source>
</evidence>
<dbReference type="EMBL" id="MZ855470">
    <property type="protein sequence ID" value="UOL53101.1"/>
    <property type="molecule type" value="Genomic_DNA"/>
</dbReference>
<organism evidence="1 2">
    <name type="scientific">Enterobacter hormaechei subsp. steigerwaltii</name>
    <dbReference type="NCBI Taxonomy" id="299766"/>
    <lineage>
        <taxon>Bacteria</taxon>
        <taxon>Pseudomonadati</taxon>
        <taxon>Pseudomonadota</taxon>
        <taxon>Gammaproteobacteria</taxon>
        <taxon>Enterobacterales</taxon>
        <taxon>Enterobacteriaceae</taxon>
        <taxon>Enterobacter</taxon>
        <taxon>Enterobacter cloacae complex</taxon>
    </lineage>
</organism>
<protein>
    <submittedName>
        <fullName evidence="1">Plasmid transfer protein</fullName>
    </submittedName>
</protein>
<keyword evidence="1" id="KW-0614">Plasmid</keyword>
<proteinExistence type="predicted"/>
<dbReference type="Proteomes" id="UP000828552">
    <property type="component" value="Plasmid p7994H"/>
</dbReference>
<sequence>MIRRYVVLSKVTFYMATSDFALKNHNVKAFGQDAALVIEMNNEDVSSSKPSPFSNEIDNYYLTLHVAPRNAKKDYDWGSNRSVLLKLSTNEVMQMASVFLRIMHTLKIDKRKTSHHGHVVYKNISVTPNERGGLLLSAGIVPVDKDGLKPFMHMGPVSQMDCVKIGLYILGYLAQKTPWVSSESIITALRLSEAKNSK</sequence>
<dbReference type="AlphaFoldDB" id="A0AAX3AI52"/>
<name>A0AAX3AI52_9ENTR</name>
<accession>A0AAX3AI52</accession>
<geneLocation type="plasmid" evidence="1 2">
    <name>p7994H</name>
</geneLocation>